<protein>
    <recommendedName>
        <fullName evidence="1">Sialidase domain-containing protein</fullName>
    </recommendedName>
</protein>
<dbReference type="InterPro" id="IPR011040">
    <property type="entry name" value="Sialidase"/>
</dbReference>
<dbReference type="EMBL" id="JAGGLB010000047">
    <property type="protein sequence ID" value="MBP1996285.1"/>
    <property type="molecule type" value="Genomic_DNA"/>
</dbReference>
<dbReference type="Pfam" id="PF13088">
    <property type="entry name" value="BNR_2"/>
    <property type="match status" value="1"/>
</dbReference>
<reference evidence="2 3" key="1">
    <citation type="submission" date="2021-03" db="EMBL/GenBank/DDBJ databases">
        <title>Genomic Encyclopedia of Type Strains, Phase IV (KMG-IV): sequencing the most valuable type-strain genomes for metagenomic binning, comparative biology and taxonomic classification.</title>
        <authorList>
            <person name="Goeker M."/>
        </authorList>
    </citation>
    <scope>NUCLEOTIDE SEQUENCE [LARGE SCALE GENOMIC DNA]</scope>
    <source>
        <strain evidence="2 3">DSM 26048</strain>
    </source>
</reference>
<dbReference type="PANTHER" id="PTHR43752">
    <property type="entry name" value="BNR/ASP-BOX REPEAT FAMILY PROTEIN"/>
    <property type="match status" value="1"/>
</dbReference>
<dbReference type="CDD" id="cd15482">
    <property type="entry name" value="Sialidase_non-viral"/>
    <property type="match status" value="1"/>
</dbReference>
<feature type="domain" description="Sialidase" evidence="1">
    <location>
        <begin position="147"/>
        <end position="301"/>
    </location>
</feature>
<evidence type="ECO:0000259" key="1">
    <source>
        <dbReference type="Pfam" id="PF13088"/>
    </source>
</evidence>
<organism evidence="2 3">
    <name type="scientific">Paenibacillus eucommiae</name>
    <dbReference type="NCBI Taxonomy" id="1355755"/>
    <lineage>
        <taxon>Bacteria</taxon>
        <taxon>Bacillati</taxon>
        <taxon>Bacillota</taxon>
        <taxon>Bacilli</taxon>
        <taxon>Bacillales</taxon>
        <taxon>Paenibacillaceae</taxon>
        <taxon>Paenibacillus</taxon>
    </lineage>
</organism>
<dbReference type="RefSeq" id="WP_209978563.1">
    <property type="nucleotide sequence ID" value="NZ_JAGGLB010000047.1"/>
</dbReference>
<dbReference type="InterPro" id="IPR036278">
    <property type="entry name" value="Sialidase_sf"/>
</dbReference>
<accession>A0ABS4J903</accession>
<comment type="caution">
    <text evidence="2">The sequence shown here is derived from an EMBL/GenBank/DDBJ whole genome shotgun (WGS) entry which is preliminary data.</text>
</comment>
<evidence type="ECO:0000313" key="2">
    <source>
        <dbReference type="EMBL" id="MBP1996285.1"/>
    </source>
</evidence>
<dbReference type="PANTHER" id="PTHR43752:SF2">
    <property type="entry name" value="BNR_ASP-BOX REPEAT FAMILY PROTEIN"/>
    <property type="match status" value="1"/>
</dbReference>
<evidence type="ECO:0000313" key="3">
    <source>
        <dbReference type="Proteomes" id="UP001519287"/>
    </source>
</evidence>
<dbReference type="SUPFAM" id="SSF50939">
    <property type="entry name" value="Sialidases"/>
    <property type="match status" value="1"/>
</dbReference>
<proteinExistence type="predicted"/>
<dbReference type="Proteomes" id="UP001519287">
    <property type="component" value="Unassembled WGS sequence"/>
</dbReference>
<gene>
    <name evidence="2" type="ORF">J2Z66_007931</name>
</gene>
<sequence length="553" mass="61174">MTTSSINSKVAQLLYEDSGHNLSHVIRLNDGSLFTLVCITKKNLSELDQAVCSHYVMGRQSLDNGRMWSDPRMLIAFPQQAGYISGQHFLQSRAGFLHVFSFRIKELNVKTNSFIGDTLHTRVDDIHGTNAITQKVECLDRYNGGMNSSLQLASGRIVIPISTVPQNTLGFVCSTIYSDDEGVTWKASNDVGISDGESHSESGAMEPVVIELNRAHILMLIRTTLGRFYYAISIDGGASWGPARPTLFRSSNAPTSLVRLGNGDIVKIWNHCLGYRYIEGISYARQVLHAAISEDGGTTWNGYREIIGRRQDDPPGVLNCYAFPIVLHDDELLVKYYSIESKEGATFNDPNAKLISFSSAFLKEKTIVEEFSNGLQAWSTVGKHVTTGTYRSDPSSPDKNMLQMSAGVDETAVASINFPYGSAGSLKIKMKSGKNLTGASLILSETYLDEYHFTGNDEEIKRIREIVLKDCVRLAVYGSSNQWEEWDISWDMNKNEVRLSDGTETQTIEVKSDIGGFSYLMFCLEGSEGEVQRLSIARVAAESQRGGYSGIEL</sequence>
<dbReference type="Gene3D" id="2.120.10.10">
    <property type="match status" value="1"/>
</dbReference>
<keyword evidence="3" id="KW-1185">Reference proteome</keyword>
<name>A0ABS4J903_9BACL</name>